<reference evidence="1" key="1">
    <citation type="submission" date="2014-11" db="EMBL/GenBank/DDBJ databases">
        <authorList>
            <person name="Amaro Gonzalez C."/>
        </authorList>
    </citation>
    <scope>NUCLEOTIDE SEQUENCE</scope>
</reference>
<accession>A0A0E9VGN5</accession>
<organism evidence="1">
    <name type="scientific">Anguilla anguilla</name>
    <name type="common">European freshwater eel</name>
    <name type="synonym">Muraena anguilla</name>
    <dbReference type="NCBI Taxonomy" id="7936"/>
    <lineage>
        <taxon>Eukaryota</taxon>
        <taxon>Metazoa</taxon>
        <taxon>Chordata</taxon>
        <taxon>Craniata</taxon>
        <taxon>Vertebrata</taxon>
        <taxon>Euteleostomi</taxon>
        <taxon>Actinopterygii</taxon>
        <taxon>Neopterygii</taxon>
        <taxon>Teleostei</taxon>
        <taxon>Anguilliformes</taxon>
        <taxon>Anguillidae</taxon>
        <taxon>Anguilla</taxon>
    </lineage>
</organism>
<reference evidence="1" key="2">
    <citation type="journal article" date="2015" name="Fish Shellfish Immunol.">
        <title>Early steps in the European eel (Anguilla anguilla)-Vibrio vulnificus interaction in the gills: Role of the RtxA13 toxin.</title>
        <authorList>
            <person name="Callol A."/>
            <person name="Pajuelo D."/>
            <person name="Ebbesson L."/>
            <person name="Teles M."/>
            <person name="MacKenzie S."/>
            <person name="Amaro C."/>
        </authorList>
    </citation>
    <scope>NUCLEOTIDE SEQUENCE</scope>
</reference>
<evidence type="ECO:0000313" key="1">
    <source>
        <dbReference type="EMBL" id="JAH76353.1"/>
    </source>
</evidence>
<dbReference type="EMBL" id="GBXM01032224">
    <property type="protein sequence ID" value="JAH76353.1"/>
    <property type="molecule type" value="Transcribed_RNA"/>
</dbReference>
<name>A0A0E9VGN5_ANGAN</name>
<proteinExistence type="predicted"/>
<dbReference type="AlphaFoldDB" id="A0A0E9VGN5"/>
<sequence length="57" mass="6565">MNNFKDTDFFHNSVHKIEKVKKTMCRREGGGWGLWAAHTKSAALGFSFTFEWELSGK</sequence>
<protein>
    <submittedName>
        <fullName evidence="1">Uncharacterized protein</fullName>
    </submittedName>
</protein>